<protein>
    <submittedName>
        <fullName evidence="2">VOC family protein</fullName>
    </submittedName>
</protein>
<reference evidence="2 3" key="1">
    <citation type="submission" date="2019-12" db="EMBL/GenBank/DDBJ databases">
        <title>Comparative genomics gives insights into the taxonomy of the Azoarcus-Aromatoleum group and reveals separate origins of nif in the plant-associated Azoarcus and non-plant-associated Aromatoleum sub-groups.</title>
        <authorList>
            <person name="Lafos M."/>
            <person name="Maluk M."/>
            <person name="Batista M."/>
            <person name="Junghare M."/>
            <person name="Carmona M."/>
            <person name="Faoro H."/>
            <person name="Cruz L.M."/>
            <person name="Battistoni F."/>
            <person name="De Souza E."/>
            <person name="Pedrosa F."/>
            <person name="Chen W.-M."/>
            <person name="Poole P.S."/>
            <person name="Dixon R.A."/>
            <person name="James E.K."/>
        </authorList>
    </citation>
    <scope>NUCLEOTIDE SEQUENCE [LARGE SCALE GENOMIC DNA]</scope>
    <source>
        <strain evidence="2 3">22Lin</strain>
    </source>
</reference>
<dbReference type="CDD" id="cd06587">
    <property type="entry name" value="VOC"/>
    <property type="match status" value="1"/>
</dbReference>
<comment type="caution">
    <text evidence="2">The sequence shown here is derived from an EMBL/GenBank/DDBJ whole genome shotgun (WGS) entry which is preliminary data.</text>
</comment>
<accession>A0ABX1QCF2</accession>
<evidence type="ECO:0000259" key="1">
    <source>
        <dbReference type="Pfam" id="PF00903"/>
    </source>
</evidence>
<name>A0ABX1QCF2_9RHOO</name>
<keyword evidence="3" id="KW-1185">Reference proteome</keyword>
<gene>
    <name evidence="2" type="ORF">GPA25_12825</name>
</gene>
<dbReference type="Pfam" id="PF00903">
    <property type="entry name" value="Glyoxalase"/>
    <property type="match status" value="1"/>
</dbReference>
<organism evidence="2 3">
    <name type="scientific">Aromatoleum diolicum</name>
    <dbReference type="NCBI Taxonomy" id="75796"/>
    <lineage>
        <taxon>Bacteria</taxon>
        <taxon>Pseudomonadati</taxon>
        <taxon>Pseudomonadota</taxon>
        <taxon>Betaproteobacteria</taxon>
        <taxon>Rhodocyclales</taxon>
        <taxon>Rhodocyclaceae</taxon>
        <taxon>Aromatoleum</taxon>
    </lineage>
</organism>
<dbReference type="EMBL" id="WTVQ01000019">
    <property type="protein sequence ID" value="NMG75643.1"/>
    <property type="molecule type" value="Genomic_DNA"/>
</dbReference>
<dbReference type="Gene3D" id="3.10.180.10">
    <property type="entry name" value="2,3-Dihydroxybiphenyl 1,2-Dioxygenase, domain 1"/>
    <property type="match status" value="1"/>
</dbReference>
<dbReference type="RefSeq" id="WP_169260792.1">
    <property type="nucleotide sequence ID" value="NZ_WTVQ01000019.1"/>
</dbReference>
<sequence length="126" mass="13624">MNNPQLGLKCVKVVALAVRDVARASNFYGQTLGLTRASGGSDQDQVPVEFELGGTMLMLKDSWYGIPTAEPNPRITLECADARALEAALRKLEVTISDAVERYDGSHFVGAFLDSEGNKLWFCSAA</sequence>
<evidence type="ECO:0000313" key="3">
    <source>
        <dbReference type="Proteomes" id="UP000648984"/>
    </source>
</evidence>
<dbReference type="InterPro" id="IPR029068">
    <property type="entry name" value="Glyas_Bleomycin-R_OHBP_Dase"/>
</dbReference>
<feature type="domain" description="Glyoxalase/fosfomycin resistance/dioxygenase" evidence="1">
    <location>
        <begin position="14"/>
        <end position="122"/>
    </location>
</feature>
<dbReference type="Proteomes" id="UP000648984">
    <property type="component" value="Unassembled WGS sequence"/>
</dbReference>
<dbReference type="SUPFAM" id="SSF54593">
    <property type="entry name" value="Glyoxalase/Bleomycin resistance protein/Dihydroxybiphenyl dioxygenase"/>
    <property type="match status" value="1"/>
</dbReference>
<evidence type="ECO:0000313" key="2">
    <source>
        <dbReference type="EMBL" id="NMG75643.1"/>
    </source>
</evidence>
<proteinExistence type="predicted"/>
<dbReference type="InterPro" id="IPR004360">
    <property type="entry name" value="Glyas_Fos-R_dOase_dom"/>
</dbReference>